<dbReference type="STRING" id="857340.A0A086TDR5"/>
<dbReference type="EMBL" id="JPKY01000009">
    <property type="protein sequence ID" value="KFH47497.1"/>
    <property type="molecule type" value="Genomic_DNA"/>
</dbReference>
<feature type="region of interest" description="Disordered" evidence="2">
    <location>
        <begin position="840"/>
        <end position="934"/>
    </location>
</feature>
<keyword evidence="4" id="KW-1185">Reference proteome</keyword>
<feature type="compositionally biased region" description="Basic and acidic residues" evidence="2">
    <location>
        <begin position="883"/>
        <end position="903"/>
    </location>
</feature>
<evidence type="ECO:0000256" key="2">
    <source>
        <dbReference type="SAM" id="MobiDB-lite"/>
    </source>
</evidence>
<protein>
    <submittedName>
        <fullName evidence="3">Uncharacterized protein</fullName>
    </submittedName>
</protein>
<reference evidence="4" key="1">
    <citation type="journal article" date="2014" name="Genome Announc.">
        <title>Genome sequence and annotation of Acremonium chrysogenum, producer of the beta-lactam antibiotic cephalosporin C.</title>
        <authorList>
            <person name="Terfehr D."/>
            <person name="Dahlmann T.A."/>
            <person name="Specht T."/>
            <person name="Zadra I."/>
            <person name="Kuernsteiner H."/>
            <person name="Kueck U."/>
        </authorList>
    </citation>
    <scope>NUCLEOTIDE SEQUENCE [LARGE SCALE GENOMIC DNA]</scope>
    <source>
        <strain evidence="4">ATCC 11550 / CBS 779.69 / DSM 880 / IAM 14645 / JCM 23072 / IMI 49137</strain>
    </source>
</reference>
<feature type="region of interest" description="Disordered" evidence="2">
    <location>
        <begin position="179"/>
        <end position="200"/>
    </location>
</feature>
<dbReference type="Proteomes" id="UP000029964">
    <property type="component" value="Unassembled WGS sequence"/>
</dbReference>
<keyword evidence="1" id="KW-0175">Coiled coil</keyword>
<feature type="compositionally biased region" description="Polar residues" evidence="2">
    <location>
        <begin position="904"/>
        <end position="917"/>
    </location>
</feature>
<feature type="coiled-coil region" evidence="1">
    <location>
        <begin position="292"/>
        <end position="346"/>
    </location>
</feature>
<feature type="region of interest" description="Disordered" evidence="2">
    <location>
        <begin position="87"/>
        <end position="111"/>
    </location>
</feature>
<dbReference type="HOGENOM" id="CLU_006963_0_0_1"/>
<dbReference type="OrthoDB" id="5427134at2759"/>
<sequence length="934" mass="103630">MAAYPFDASYTGAPFFDIYNDASAAIPSANTPSLPGGACNYVDLTPGANGSRCGCRRFWIRSAAGSPALDGGWCMCNHHACYHDQRVRDEPVSEPRGPGQENERPRTEREPLSPVVDLTANMPHPIAGLDLPVFPVDNLSFITNIPEDQVQDPRIPPTLDHQPSGSLPDTLPWVTAPSQAHSNKLAPVNSQGPMPSQATSTTSSLRAKYLRPFAGKGLHTLGVTGGTKAASHSQIQLGKPGSTTPRMEPADPEGSFVFVAQDQYNVPTPQADGDTQTEPRATISNTVTREALKNLSDTVGGHEQRLDRLETVSFSGAGHDECHERHEHVDLRLTELESRMEDVEKSNTEHGSAIARLTDKNDDAATQSVVSFSTAGTSRPTHSQEIYSQLQSLQAQVNSLQYALPSYTHPWEVEVVFLPFPLKKVWQEMHQFKTEPGVSGDDWTQLPMTYSSRAIRSQSPFYGEWATGDHDAEWLLPRACGDKSIIDKRLRSRGLIKKVSVRGCDARSVQIAMNAVFSDAWREMDLPTCPQSPDARFSKFMGLRSAWVPLRKIHKDSRLRFLSPAEMLNPTLWDVQFLNSVMMRSSEPRLFVTHPDAYLQDYQAYESGWTWQKLRELTRVYPGVDESQEVPEGDALEEYWSWNEQYDEPPSARTSMSLRNRRQRTSTSSPSQQHFPLGQSWRSSSPAAAVPGPASRPSDRRRVSLPPHIQTASVPIGAPGHPSPALSRRRVVSHGQSRRSSPSVRGTSQFAVLKRRRTRSPSYARYTPRWTASPSPMPTGLSDRQHIRGTTPFAYATPHSNAPLQEVRPVRAGSAAPIPPEYMADMDHELDELFEIEIYESESDGSFDDGDSDEAVTHGQAGAMGDSQEWPLPEDEPWPGIEDQEHMSDGENIDPNKEADRQSHASSQPSEYPSTQRLWPEDQGGFQIHEDDEP</sequence>
<gene>
    <name evidence="3" type="ORF">ACRE_016640</name>
</gene>
<feature type="compositionally biased region" description="Acidic residues" evidence="2">
    <location>
        <begin position="840"/>
        <end position="854"/>
    </location>
</feature>
<proteinExistence type="predicted"/>
<feature type="region of interest" description="Disordered" evidence="2">
    <location>
        <begin position="647"/>
        <end position="781"/>
    </location>
</feature>
<organism evidence="3 4">
    <name type="scientific">Hapsidospora chrysogenum (strain ATCC 11550 / CBS 779.69 / DSM 880 / IAM 14645 / JCM 23072 / IMI 49137)</name>
    <name type="common">Acremonium chrysogenum</name>
    <dbReference type="NCBI Taxonomy" id="857340"/>
    <lineage>
        <taxon>Eukaryota</taxon>
        <taxon>Fungi</taxon>
        <taxon>Dikarya</taxon>
        <taxon>Ascomycota</taxon>
        <taxon>Pezizomycotina</taxon>
        <taxon>Sordariomycetes</taxon>
        <taxon>Hypocreomycetidae</taxon>
        <taxon>Hypocreales</taxon>
        <taxon>Bionectriaceae</taxon>
        <taxon>Hapsidospora</taxon>
    </lineage>
</organism>
<feature type="compositionally biased region" description="Basic and acidic residues" evidence="2">
    <location>
        <begin position="101"/>
        <end position="111"/>
    </location>
</feature>
<dbReference type="AlphaFoldDB" id="A0A086TDR5"/>
<feature type="compositionally biased region" description="Polar residues" evidence="2">
    <location>
        <begin position="734"/>
        <end position="750"/>
    </location>
</feature>
<evidence type="ECO:0000256" key="1">
    <source>
        <dbReference type="SAM" id="Coils"/>
    </source>
</evidence>
<name>A0A086TDR5_HAPC1</name>
<accession>A0A086TDR5</accession>
<feature type="region of interest" description="Disordered" evidence="2">
    <location>
        <begin position="225"/>
        <end position="249"/>
    </location>
</feature>
<evidence type="ECO:0000313" key="4">
    <source>
        <dbReference type="Proteomes" id="UP000029964"/>
    </source>
</evidence>
<feature type="compositionally biased region" description="Polar residues" evidence="2">
    <location>
        <begin position="230"/>
        <end position="245"/>
    </location>
</feature>
<evidence type="ECO:0000313" key="3">
    <source>
        <dbReference type="EMBL" id="KFH47497.1"/>
    </source>
</evidence>
<feature type="compositionally biased region" description="Low complexity" evidence="2">
    <location>
        <begin position="683"/>
        <end position="696"/>
    </location>
</feature>
<comment type="caution">
    <text evidence="3">The sequence shown here is derived from an EMBL/GenBank/DDBJ whole genome shotgun (WGS) entry which is preliminary data.</text>
</comment>